<evidence type="ECO:0000313" key="4">
    <source>
        <dbReference type="Proteomes" id="UP000678374"/>
    </source>
</evidence>
<organism evidence="3 4">
    <name type="scientific">Ideonella aquatica</name>
    <dbReference type="NCBI Taxonomy" id="2824119"/>
    <lineage>
        <taxon>Bacteria</taxon>
        <taxon>Pseudomonadati</taxon>
        <taxon>Pseudomonadota</taxon>
        <taxon>Betaproteobacteria</taxon>
        <taxon>Burkholderiales</taxon>
        <taxon>Sphaerotilaceae</taxon>
        <taxon>Ideonella</taxon>
    </lineage>
</organism>
<feature type="region of interest" description="Disordered" evidence="1">
    <location>
        <begin position="195"/>
        <end position="259"/>
    </location>
</feature>
<feature type="signal peptide" evidence="2">
    <location>
        <begin position="1"/>
        <end position="30"/>
    </location>
</feature>
<keyword evidence="2" id="KW-0732">Signal</keyword>
<feature type="chain" id="PRO_5037013619" evidence="2">
    <location>
        <begin position="31"/>
        <end position="259"/>
    </location>
</feature>
<evidence type="ECO:0000256" key="1">
    <source>
        <dbReference type="SAM" id="MobiDB-lite"/>
    </source>
</evidence>
<accession>A0A941BGE4</accession>
<dbReference type="AlphaFoldDB" id="A0A941BGE4"/>
<evidence type="ECO:0000313" key="3">
    <source>
        <dbReference type="EMBL" id="MBQ0959711.1"/>
    </source>
</evidence>
<sequence>MPRSRLLMPVAWLGRLLLVSALVGAGVAQAQALAPSPDWSSLQGSQKTVLAPLKSDWNSLDAIQRQKWLELANRYPSMSADQQQRMQQRMSEWARMSPAQRGQARINFQQARAIPAPDRQAQWEAYQALPAERKQALAQRQVAPASSPQSTAAGKLRRAPVDAQAAKANTLAPTPAPAPRAVGPSLVQAGPGATTRLITQSPPVKPVASAPRPKIEVSPQVVDRTTLLPKPLPPKPPEAPKRVEATPPPAAERPTASTP</sequence>
<dbReference type="Pfam" id="PF11304">
    <property type="entry name" value="DUF3106"/>
    <property type="match status" value="1"/>
</dbReference>
<proteinExistence type="predicted"/>
<feature type="region of interest" description="Disordered" evidence="1">
    <location>
        <begin position="138"/>
        <end position="161"/>
    </location>
</feature>
<comment type="caution">
    <text evidence="3">The sequence shown here is derived from an EMBL/GenBank/DDBJ whole genome shotgun (WGS) entry which is preliminary data.</text>
</comment>
<name>A0A941BGE4_9BURK</name>
<gene>
    <name evidence="3" type="ORF">KAK06_12210</name>
</gene>
<dbReference type="RefSeq" id="WP_210802382.1">
    <property type="nucleotide sequence ID" value="NZ_JAGQDE010000009.1"/>
</dbReference>
<protein>
    <submittedName>
        <fullName evidence="3">DUF3106 domain-containing protein</fullName>
    </submittedName>
</protein>
<evidence type="ECO:0000256" key="2">
    <source>
        <dbReference type="SAM" id="SignalP"/>
    </source>
</evidence>
<keyword evidence="4" id="KW-1185">Reference proteome</keyword>
<reference evidence="3" key="1">
    <citation type="submission" date="2021-04" db="EMBL/GenBank/DDBJ databases">
        <title>The genome sequence of Ideonella sp. 4Y11.</title>
        <authorList>
            <person name="Liu Y."/>
        </authorList>
    </citation>
    <scope>NUCLEOTIDE SEQUENCE</scope>
    <source>
        <strain evidence="3">4Y11</strain>
    </source>
</reference>
<dbReference type="InterPro" id="IPR021455">
    <property type="entry name" value="DUF3106"/>
</dbReference>
<dbReference type="EMBL" id="JAGQDE010000009">
    <property type="protein sequence ID" value="MBQ0959711.1"/>
    <property type="molecule type" value="Genomic_DNA"/>
</dbReference>
<dbReference type="Proteomes" id="UP000678374">
    <property type="component" value="Unassembled WGS sequence"/>
</dbReference>